<feature type="region of interest" description="Disordered" evidence="3">
    <location>
        <begin position="904"/>
        <end position="930"/>
    </location>
</feature>
<feature type="transmembrane region" description="Helical" evidence="4">
    <location>
        <begin position="1216"/>
        <end position="1238"/>
    </location>
</feature>
<feature type="chain" id="PRO_5015110172" description="EGF-like domain-containing protein" evidence="5">
    <location>
        <begin position="20"/>
        <end position="1446"/>
    </location>
</feature>
<feature type="transmembrane region" description="Helical" evidence="4">
    <location>
        <begin position="623"/>
        <end position="642"/>
    </location>
</feature>
<keyword evidence="4" id="KW-0472">Membrane</keyword>
<evidence type="ECO:0000256" key="4">
    <source>
        <dbReference type="SAM" id="Phobius"/>
    </source>
</evidence>
<gene>
    <name evidence="6" type="ORF">PROFUN_07893</name>
</gene>
<evidence type="ECO:0000256" key="2">
    <source>
        <dbReference type="ARBA" id="ARBA00023157"/>
    </source>
</evidence>
<evidence type="ECO:0000313" key="6">
    <source>
        <dbReference type="EMBL" id="PRP84643.1"/>
    </source>
</evidence>
<feature type="transmembrane region" description="Helical" evidence="4">
    <location>
        <begin position="176"/>
        <end position="200"/>
    </location>
</feature>
<feature type="transmembrane region" description="Helical" evidence="4">
    <location>
        <begin position="1328"/>
        <end position="1347"/>
    </location>
</feature>
<dbReference type="InParanoid" id="A0A2P6NL15"/>
<dbReference type="EMBL" id="MDYQ01000059">
    <property type="protein sequence ID" value="PRP84643.1"/>
    <property type="molecule type" value="Genomic_DNA"/>
</dbReference>
<comment type="caution">
    <text evidence="6">The sequence shown here is derived from an EMBL/GenBank/DDBJ whole genome shotgun (WGS) entry which is preliminary data.</text>
</comment>
<feature type="transmembrane region" description="Helical" evidence="4">
    <location>
        <begin position="1250"/>
        <end position="1270"/>
    </location>
</feature>
<feature type="transmembrane region" description="Helical" evidence="4">
    <location>
        <begin position="701"/>
        <end position="721"/>
    </location>
</feature>
<evidence type="ECO:0008006" key="8">
    <source>
        <dbReference type="Google" id="ProtNLM"/>
    </source>
</evidence>
<evidence type="ECO:0000313" key="7">
    <source>
        <dbReference type="Proteomes" id="UP000241769"/>
    </source>
</evidence>
<feature type="transmembrane region" description="Helical" evidence="4">
    <location>
        <begin position="136"/>
        <end position="156"/>
    </location>
</feature>
<sequence length="1446" mass="162936">MINLRTAIIVSILLGVCSGQNSTSVNETSVAPAPTRAYDCRIYNPHCDDNGVCQSDGTCRCYNGSDKVSYFGLLNNNRGGSGDSCPYSVIILPEVYDTYIYGTRVYQGVIYSILTLLTVYRLILQYFISGSNKNTSVLIVWWILCLILLHSILGLLPSVDYWGMLGRISYPKMLVLFLFSDPLFVLIFSSLLFHWAELYYSSVKKMKKEQMLKKIKPGYQSNLTIEEVILKMHFLSKFRFAYLALAILSFAVYIGECAVNLTTKHIETADAYFSFYSIFFVVVWILFGVGYLIYGIRLIQIMPNGLSIRIKSTMVCLAMFAITSIVYNCTVYALSLKVKDLTAIYEVYAWSTLRWICAFSALNICMPVWEWNRWFSPSLIKSLGSTSRTSNHTSSEVAVDKSMGIDVEQSTQNELPMRKDTTEVELQSRTSSIADDSDVVENRVRCSRVVVTGGCLGNDPGAALRQNHASTFVSCQSKSSGTRQVGFFLDDALCFGYTIVRYHSKRTTPTTNRFSFTSPRMNGRIIFLIAFAFIACTTAESTDGTDVNTTSSTPPPPTRVYDCRINNPTCNGNGVCQFDGTCRCYNGFFGLMNNNRGGPGDDCPYNVAMIPGVYDQYIRGTRIYQGVIYSVLTLLTLYRLILQYFISGSNKNTSVLIVWWILCLILLHSILGLLQCIDYWGMLGMISYPKLLVTFLFSDPLFVLIFSSLLFHWAELYYSSVKKMKKEQMLKKIKPSYESNLTIEEVILKMHFLSKFRFAYLALAILSFAVYIGMCICSLTVKNIAISDAYFSFYSIFFVVVWILFGVGYLIYGIRLIQIMPHGLSVRIKSTMVCLAMFAIASIAYNCTVYALSLKVKDLTAIYEVYAWSTLRWICAFSALNICMPVWEWNRWFSPAMLTSLASTRTGGSHNSGMDKSGTMTDVESPLPQSEVSPKKVDAIELERRDIELRVDHDSRKTLEVCGTTAAARDRPLTQPPPRTMMIRSIVLLFIVSVCIGQSVNDTSVNQTSVAEAPPTRVYDCRINNPSCNGNGVCQYDGTCRCYNGYFGILNTNRGGIGDDCPYSTLDLPGVYDEYIRGTLIFQGVIYAILLVLTLYRLFIQYFISRNDKNTSVLAVWWILFLILLHAIFGGLQSVDYWGMMGKISFKALFVIYVLQDPLFVLIFSSLLFHWAELYYSSVRKMKTESMLKKIKPDYQSNLTIEEVILKIQFLSKFRFMYMGLAVLSFAFFIGACVSSLTGRDMHRADVYGYFYNVAMIVIWVLIGVGYIVYGVRLIQIVPDGLTTRIKSTMISMAIFAAASIAYSASSYSFNLQVPGVSAINNVYVMSTLRWISAFCALNVCMPVWEYHKWFNPKLIKSLRSTSIGASHPSGTESLESKMELGTCGYQNYDLLFIHYDPNSQECVTLVGASLVTLLKISHSTSSTDSPIEISHEDLRRLHLLSSMER</sequence>
<reference evidence="6 7" key="1">
    <citation type="journal article" date="2018" name="Genome Biol. Evol.">
        <title>Multiple Roots of Fruiting Body Formation in Amoebozoa.</title>
        <authorList>
            <person name="Hillmann F."/>
            <person name="Forbes G."/>
            <person name="Novohradska S."/>
            <person name="Ferling I."/>
            <person name="Riege K."/>
            <person name="Groth M."/>
            <person name="Westermann M."/>
            <person name="Marz M."/>
            <person name="Spaller T."/>
            <person name="Winckler T."/>
            <person name="Schaap P."/>
            <person name="Glockner G."/>
        </authorList>
    </citation>
    <scope>NUCLEOTIDE SEQUENCE [LARGE SCALE GENOMIC DNA]</scope>
    <source>
        <strain evidence="6 7">Jena</strain>
    </source>
</reference>
<proteinExistence type="predicted"/>
<feature type="transmembrane region" description="Helical" evidence="4">
    <location>
        <begin position="1290"/>
        <end position="1308"/>
    </location>
</feature>
<feature type="transmembrane region" description="Helical" evidence="4">
    <location>
        <begin position="105"/>
        <end position="124"/>
    </location>
</feature>
<evidence type="ECO:0000256" key="1">
    <source>
        <dbReference type="ARBA" id="ARBA00022729"/>
    </source>
</evidence>
<feature type="transmembrane region" description="Helical" evidence="4">
    <location>
        <begin position="758"/>
        <end position="781"/>
    </location>
</feature>
<name>A0A2P6NL15_9EUKA</name>
<keyword evidence="2" id="KW-1015">Disulfide bond</keyword>
<feature type="transmembrane region" description="Helical" evidence="4">
    <location>
        <begin position="273"/>
        <end position="294"/>
    </location>
</feature>
<dbReference type="InterPro" id="IPR050969">
    <property type="entry name" value="Dev_Signal_Modulators"/>
</dbReference>
<dbReference type="Proteomes" id="UP000241769">
    <property type="component" value="Unassembled WGS sequence"/>
</dbReference>
<feature type="transmembrane region" description="Helical" evidence="4">
    <location>
        <begin position="1149"/>
        <end position="1172"/>
    </location>
</feature>
<evidence type="ECO:0000256" key="3">
    <source>
        <dbReference type="SAM" id="MobiDB-lite"/>
    </source>
</evidence>
<keyword evidence="4" id="KW-0812">Transmembrane</keyword>
<feature type="transmembrane region" description="Helical" evidence="4">
    <location>
        <begin position="315"/>
        <end position="335"/>
    </location>
</feature>
<evidence type="ECO:0000256" key="5">
    <source>
        <dbReference type="SAM" id="SignalP"/>
    </source>
</evidence>
<protein>
    <recommendedName>
        <fullName evidence="8">EGF-like domain-containing protein</fullName>
    </recommendedName>
</protein>
<feature type="transmembrane region" description="Helical" evidence="4">
    <location>
        <begin position="833"/>
        <end position="853"/>
    </location>
</feature>
<feature type="transmembrane region" description="Helical" evidence="4">
    <location>
        <begin position="1080"/>
        <end position="1099"/>
    </location>
</feature>
<keyword evidence="1 5" id="KW-0732">Signal</keyword>
<keyword evidence="7" id="KW-1185">Reference proteome</keyword>
<feature type="transmembrane region" description="Helical" evidence="4">
    <location>
        <begin position="1111"/>
        <end position="1129"/>
    </location>
</feature>
<dbReference type="PANTHER" id="PTHR14949:SF56">
    <property type="entry name" value="EGF-LIKE-DOMAIN, MULTIPLE 7"/>
    <property type="match status" value="1"/>
</dbReference>
<organism evidence="6 7">
    <name type="scientific">Planoprotostelium fungivorum</name>
    <dbReference type="NCBI Taxonomy" id="1890364"/>
    <lineage>
        <taxon>Eukaryota</taxon>
        <taxon>Amoebozoa</taxon>
        <taxon>Evosea</taxon>
        <taxon>Variosea</taxon>
        <taxon>Cavosteliida</taxon>
        <taxon>Cavosteliaceae</taxon>
        <taxon>Planoprotostelium</taxon>
    </lineage>
</organism>
<accession>A0A2P6NL15</accession>
<feature type="signal peptide" evidence="5">
    <location>
        <begin position="1"/>
        <end position="19"/>
    </location>
</feature>
<feature type="transmembrane region" description="Helical" evidence="4">
    <location>
        <begin position="793"/>
        <end position="812"/>
    </location>
</feature>
<dbReference type="PANTHER" id="PTHR14949">
    <property type="entry name" value="EGF-LIKE-DOMAIN, MULTIPLE 7, 8"/>
    <property type="match status" value="1"/>
</dbReference>
<keyword evidence="4" id="KW-1133">Transmembrane helix</keyword>
<feature type="transmembrane region" description="Helical" evidence="4">
    <location>
        <begin position="240"/>
        <end position="261"/>
    </location>
</feature>
<feature type="transmembrane region" description="Helical" evidence="4">
    <location>
        <begin position="654"/>
        <end position="681"/>
    </location>
</feature>